<protein>
    <submittedName>
        <fullName evidence="6">Polyketide synthase</fullName>
    </submittedName>
</protein>
<dbReference type="AlphaFoldDB" id="A0A0F4I964"/>
<feature type="region of interest" description="N-terminal hotdog fold" evidence="3">
    <location>
        <begin position="90"/>
        <end position="214"/>
    </location>
</feature>
<feature type="non-terminal residue" evidence="6">
    <location>
        <position position="381"/>
    </location>
</feature>
<feature type="region of interest" description="C-terminal hotdog fold" evidence="3">
    <location>
        <begin position="230"/>
        <end position="370"/>
    </location>
</feature>
<dbReference type="InterPro" id="IPR049552">
    <property type="entry name" value="PKS_DH_N"/>
</dbReference>
<evidence type="ECO:0000259" key="5">
    <source>
        <dbReference type="PROSITE" id="PS52019"/>
    </source>
</evidence>
<dbReference type="Pfam" id="PF14765">
    <property type="entry name" value="PS-DH"/>
    <property type="match status" value="1"/>
</dbReference>
<reference evidence="6 7" key="1">
    <citation type="submission" date="2015-02" db="EMBL/GenBank/DDBJ databases">
        <authorList>
            <person name="Ju K.-S."/>
            <person name="Doroghazi J.R."/>
            <person name="Metcalf W."/>
        </authorList>
    </citation>
    <scope>NUCLEOTIDE SEQUENCE [LARGE SCALE GENOMIC DNA]</scope>
    <source>
        <strain evidence="6 7">NRRL ISP-5550</strain>
    </source>
</reference>
<proteinExistence type="predicted"/>
<sequence length="381" mass="39683">VLTALARELVDERALTVPALRTDRPEESAVTAALAHLHVHGTPVDWTAWYADRGARRIDLPTYPFQRETYWLRVPAAADPTAIGVTDSEHPLLGATVVLPDGAAVLTGRLSLATHPWIADHTVSGAVLVPGTAFVELALRAGQEAGCAHVEDLTLEAPLVLPEHGGVQLRLTIAAPDPSGRRTLELHSRTEDPATAADWTRHAGGTLAPEPPAARPQAAPELAAWPPHGAEPVATDHLYELLDELGFGYGPVFRGLTEAWRHGEALYAAAALPAATAPDAGAFGLHPALLDSALHASWLGLLSGTATGQGLLPFSWSGVSLHATGAPAVRVRLTPAGPDTVSVLVADAAGQTVASVDALVLRPVSAELLRAAAAPRTDTLL</sequence>
<keyword evidence="1" id="KW-0808">Transferase</keyword>
<keyword evidence="2" id="KW-0511">Multifunctional enzyme</keyword>
<dbReference type="PANTHER" id="PTHR43775">
    <property type="entry name" value="FATTY ACID SYNTHASE"/>
    <property type="match status" value="1"/>
</dbReference>
<dbReference type="Gene3D" id="3.30.70.3290">
    <property type="match status" value="1"/>
</dbReference>
<dbReference type="Proteomes" id="UP000033551">
    <property type="component" value="Unassembled WGS sequence"/>
</dbReference>
<dbReference type="InterPro" id="IPR042104">
    <property type="entry name" value="PKS_dehydratase_sf"/>
</dbReference>
<organism evidence="6 7">
    <name type="scientific">Streptomyces katrae</name>
    <dbReference type="NCBI Taxonomy" id="68223"/>
    <lineage>
        <taxon>Bacteria</taxon>
        <taxon>Bacillati</taxon>
        <taxon>Actinomycetota</taxon>
        <taxon>Actinomycetes</taxon>
        <taxon>Kitasatosporales</taxon>
        <taxon>Streptomycetaceae</taxon>
        <taxon>Streptomyces</taxon>
    </lineage>
</organism>
<feature type="non-terminal residue" evidence="6">
    <location>
        <position position="1"/>
    </location>
</feature>
<evidence type="ECO:0000256" key="1">
    <source>
        <dbReference type="ARBA" id="ARBA00022679"/>
    </source>
</evidence>
<evidence type="ECO:0000256" key="2">
    <source>
        <dbReference type="ARBA" id="ARBA00023268"/>
    </source>
</evidence>
<dbReference type="GO" id="GO:0006633">
    <property type="term" value="P:fatty acid biosynthetic process"/>
    <property type="evidence" value="ECO:0007669"/>
    <property type="project" value="TreeGrafter"/>
</dbReference>
<dbReference type="SMART" id="SM00826">
    <property type="entry name" value="PKS_DH"/>
    <property type="match status" value="1"/>
</dbReference>
<dbReference type="InterPro" id="IPR049551">
    <property type="entry name" value="PKS_DH_C"/>
</dbReference>
<evidence type="ECO:0000313" key="6">
    <source>
        <dbReference type="EMBL" id="KJY18194.1"/>
    </source>
</evidence>
<dbReference type="RefSeq" id="WP_045952553.1">
    <property type="nucleotide sequence ID" value="NZ_JZWV01001619.1"/>
</dbReference>
<feature type="region of interest" description="Disordered" evidence="4">
    <location>
        <begin position="202"/>
        <end position="229"/>
    </location>
</feature>
<feature type="active site" description="Proton acceptor; for dehydratase activity" evidence="3">
    <location>
        <position position="121"/>
    </location>
</feature>
<comment type="caution">
    <text evidence="6">The sequence shown here is derived from an EMBL/GenBank/DDBJ whole genome shotgun (WGS) entry which is preliminary data.</text>
</comment>
<gene>
    <name evidence="6" type="ORF">VR44_39665</name>
</gene>
<dbReference type="PANTHER" id="PTHR43775:SF51">
    <property type="entry name" value="INACTIVE PHENOLPHTHIOCEROL SYNTHESIS POLYKETIDE SYNTHASE TYPE I PKS1-RELATED"/>
    <property type="match status" value="1"/>
</dbReference>
<feature type="active site" description="Proton donor; for dehydratase activity" evidence="3">
    <location>
        <position position="291"/>
    </location>
</feature>
<evidence type="ECO:0000256" key="3">
    <source>
        <dbReference type="PROSITE-ProRule" id="PRU01363"/>
    </source>
</evidence>
<evidence type="ECO:0000256" key="4">
    <source>
        <dbReference type="SAM" id="MobiDB-lite"/>
    </source>
</evidence>
<feature type="domain" description="PKS/mFAS DH" evidence="5">
    <location>
        <begin position="90"/>
        <end position="370"/>
    </location>
</feature>
<dbReference type="Pfam" id="PF21089">
    <property type="entry name" value="PKS_DH_N"/>
    <property type="match status" value="1"/>
</dbReference>
<keyword evidence="7" id="KW-1185">Reference proteome</keyword>
<dbReference type="InterPro" id="IPR020807">
    <property type="entry name" value="PKS_DH"/>
</dbReference>
<dbReference type="PROSITE" id="PS52019">
    <property type="entry name" value="PKS_MFAS_DH"/>
    <property type="match status" value="1"/>
</dbReference>
<dbReference type="InterPro" id="IPR049900">
    <property type="entry name" value="PKS_mFAS_DH"/>
</dbReference>
<name>A0A0F4I964_9ACTN</name>
<accession>A0A0F4I964</accession>
<dbReference type="GO" id="GO:0004312">
    <property type="term" value="F:fatty acid synthase activity"/>
    <property type="evidence" value="ECO:0007669"/>
    <property type="project" value="TreeGrafter"/>
</dbReference>
<dbReference type="EMBL" id="JZWV01001619">
    <property type="protein sequence ID" value="KJY18194.1"/>
    <property type="molecule type" value="Genomic_DNA"/>
</dbReference>
<evidence type="ECO:0000313" key="7">
    <source>
        <dbReference type="Proteomes" id="UP000033551"/>
    </source>
</evidence>
<feature type="compositionally biased region" description="Low complexity" evidence="4">
    <location>
        <begin position="215"/>
        <end position="224"/>
    </location>
</feature>
<dbReference type="Gene3D" id="3.10.129.110">
    <property type="entry name" value="Polyketide synthase dehydratase"/>
    <property type="match status" value="1"/>
</dbReference>
<dbReference type="InterPro" id="IPR050091">
    <property type="entry name" value="PKS_NRPS_Biosynth_Enz"/>
</dbReference>